<feature type="compositionally biased region" description="Basic and acidic residues" evidence="1">
    <location>
        <begin position="125"/>
        <end position="135"/>
    </location>
</feature>
<evidence type="ECO:0000313" key="3">
    <source>
        <dbReference type="Proteomes" id="UP000239698"/>
    </source>
</evidence>
<dbReference type="Proteomes" id="UP000239698">
    <property type="component" value="Unassembled WGS sequence"/>
</dbReference>
<dbReference type="EMBL" id="PSVT01000053">
    <property type="protein sequence ID" value="PPH72263.1"/>
    <property type="molecule type" value="Genomic_DNA"/>
</dbReference>
<dbReference type="RefSeq" id="WP_104257044.1">
    <property type="nucleotide sequence ID" value="NZ_PSUD01000055.1"/>
</dbReference>
<evidence type="ECO:0000256" key="1">
    <source>
        <dbReference type="SAM" id="MobiDB-lite"/>
    </source>
</evidence>
<accession>A0ABX5A826</accession>
<reference evidence="2 3" key="1">
    <citation type="submission" date="2018-02" db="EMBL/GenBank/DDBJ databases">
        <title>Bacteriophage NCPPB3778 and a type I-E CRISPR drive the evolution of the US Biological Select Agent, Rathayibacter toxicus.</title>
        <authorList>
            <person name="Davis E.W.II."/>
            <person name="Tabima J.F."/>
            <person name="Weisberg A.J."/>
            <person name="Lopes L.D."/>
            <person name="Wiseman M.S."/>
            <person name="Wiseman M.S."/>
            <person name="Pupko T."/>
            <person name="Belcher M.S."/>
            <person name="Sechler A.J."/>
            <person name="Tancos M.A."/>
            <person name="Schroeder B.K."/>
            <person name="Murray T.D."/>
            <person name="Luster D.G."/>
            <person name="Schneider W.L."/>
            <person name="Rogers E."/>
            <person name="Andreote F.D."/>
            <person name="Grunwald N.J."/>
            <person name="Putnam M.L."/>
            <person name="Chang J.H."/>
        </authorList>
    </citation>
    <scope>NUCLEOTIDE SEQUENCE [LARGE SCALE GENOMIC DNA]</scope>
    <source>
        <strain evidence="2 3">AY1D6</strain>
    </source>
</reference>
<gene>
    <name evidence="2" type="ORF">C5C40_14750</name>
</gene>
<protein>
    <submittedName>
        <fullName evidence="2">Uncharacterized protein</fullName>
    </submittedName>
</protein>
<feature type="region of interest" description="Disordered" evidence="1">
    <location>
        <begin position="125"/>
        <end position="149"/>
    </location>
</feature>
<name>A0ABX5A826_RATRA</name>
<keyword evidence="3" id="KW-1185">Reference proteome</keyword>
<evidence type="ECO:0000313" key="2">
    <source>
        <dbReference type="EMBL" id="PPH72263.1"/>
    </source>
</evidence>
<organism evidence="2 3">
    <name type="scientific">Rathayibacter rathayi</name>
    <name type="common">Corynebacterium rathayi</name>
    <dbReference type="NCBI Taxonomy" id="33887"/>
    <lineage>
        <taxon>Bacteria</taxon>
        <taxon>Bacillati</taxon>
        <taxon>Actinomycetota</taxon>
        <taxon>Actinomycetes</taxon>
        <taxon>Micrococcales</taxon>
        <taxon>Microbacteriaceae</taxon>
        <taxon>Rathayibacter</taxon>
    </lineage>
</organism>
<comment type="caution">
    <text evidence="2">The sequence shown here is derived from an EMBL/GenBank/DDBJ whole genome shotgun (WGS) entry which is preliminary data.</text>
</comment>
<proteinExistence type="predicted"/>
<sequence>MSSSHDHPDSAHLRPEGLDDATVAALGKLSEALETLEHARGLLYGFHRLTGAADLALGEAVDALRDAGHAGVAERIDAELVGRNVIEGRWSFQIVEDYDDSYYAAFREQERAARDELAGGVRHLFESEMKEDRRTGGRRHHESRPESGS</sequence>